<dbReference type="GO" id="GO:0016866">
    <property type="term" value="F:intramolecular transferase activity"/>
    <property type="evidence" value="ECO:0007669"/>
    <property type="project" value="InterPro"/>
</dbReference>
<dbReference type="GO" id="GO:0016104">
    <property type="term" value="P:triterpenoid biosynthetic process"/>
    <property type="evidence" value="ECO:0007669"/>
    <property type="project" value="InterPro"/>
</dbReference>
<evidence type="ECO:0000313" key="2">
    <source>
        <dbReference type="Proteomes" id="UP001187471"/>
    </source>
</evidence>
<dbReference type="SUPFAM" id="SSF48239">
    <property type="entry name" value="Terpenoid cyclases/Protein prenyltransferases"/>
    <property type="match status" value="1"/>
</dbReference>
<dbReference type="AlphaFoldDB" id="A0AA88RXQ5"/>
<dbReference type="InterPro" id="IPR018333">
    <property type="entry name" value="Squalene_cyclase"/>
</dbReference>
<sequence length="164" mass="18074">MVKSVMTSLYPPTAIGINLSASRATFHEYFILPRSSQVWDLGAVYYTYGTWFGIKGLVNGGKTYQSSRSIRRACDFLNPNNLIPVVGEKITPLAKTSNIYTSNLKLQLFIAVPCTLTRVYKNLQGNRSHIVNTALAMLGLIEAGQGKRDPTPLHRAAKVLIIST</sequence>
<accession>A0AA88RXQ5</accession>
<name>A0AA88RXQ5_9ASTE</name>
<organism evidence="1 2">
    <name type="scientific">Escallonia rubra</name>
    <dbReference type="NCBI Taxonomy" id="112253"/>
    <lineage>
        <taxon>Eukaryota</taxon>
        <taxon>Viridiplantae</taxon>
        <taxon>Streptophyta</taxon>
        <taxon>Embryophyta</taxon>
        <taxon>Tracheophyta</taxon>
        <taxon>Spermatophyta</taxon>
        <taxon>Magnoliopsida</taxon>
        <taxon>eudicotyledons</taxon>
        <taxon>Gunneridae</taxon>
        <taxon>Pentapetalae</taxon>
        <taxon>asterids</taxon>
        <taxon>campanulids</taxon>
        <taxon>Escalloniales</taxon>
        <taxon>Escalloniaceae</taxon>
        <taxon>Escallonia</taxon>
    </lineage>
</organism>
<dbReference type="EMBL" id="JAVXUO010000394">
    <property type="protein sequence ID" value="KAK2992603.1"/>
    <property type="molecule type" value="Genomic_DNA"/>
</dbReference>
<comment type="caution">
    <text evidence="1">The sequence shown here is derived from an EMBL/GenBank/DDBJ whole genome shotgun (WGS) entry which is preliminary data.</text>
</comment>
<reference evidence="1" key="1">
    <citation type="submission" date="2022-12" db="EMBL/GenBank/DDBJ databases">
        <title>Draft genome assemblies for two species of Escallonia (Escalloniales).</title>
        <authorList>
            <person name="Chanderbali A."/>
            <person name="Dervinis C."/>
            <person name="Anghel I."/>
            <person name="Soltis D."/>
            <person name="Soltis P."/>
            <person name="Zapata F."/>
        </authorList>
    </citation>
    <scope>NUCLEOTIDE SEQUENCE</scope>
    <source>
        <strain evidence="1">UCBG92.1500</strain>
        <tissue evidence="1">Leaf</tissue>
    </source>
</reference>
<evidence type="ECO:0000313" key="1">
    <source>
        <dbReference type="EMBL" id="KAK2992603.1"/>
    </source>
</evidence>
<dbReference type="Gene3D" id="1.50.10.20">
    <property type="match status" value="1"/>
</dbReference>
<dbReference type="GO" id="GO:0005811">
    <property type="term" value="C:lipid droplet"/>
    <property type="evidence" value="ECO:0007669"/>
    <property type="project" value="InterPro"/>
</dbReference>
<dbReference type="Proteomes" id="UP001187471">
    <property type="component" value="Unassembled WGS sequence"/>
</dbReference>
<dbReference type="InterPro" id="IPR008930">
    <property type="entry name" value="Terpenoid_cyclase/PrenylTrfase"/>
</dbReference>
<protein>
    <submittedName>
        <fullName evidence="1">Uncharacterized protein</fullName>
    </submittedName>
</protein>
<dbReference type="PANTHER" id="PTHR11764">
    <property type="entry name" value="TERPENE CYCLASE/MUTASE FAMILY MEMBER"/>
    <property type="match status" value="1"/>
</dbReference>
<dbReference type="PANTHER" id="PTHR11764:SF44">
    <property type="entry name" value="LANOSTEROL SYNTHASE"/>
    <property type="match status" value="1"/>
</dbReference>
<keyword evidence="2" id="KW-1185">Reference proteome</keyword>
<gene>
    <name evidence="1" type="ORF">RJ640_015959</name>
</gene>
<proteinExistence type="predicted"/>